<reference evidence="1 2" key="1">
    <citation type="journal article" date="2006" name="Genome Biol.">
        <title>Genomic analysis reveals that Pseudomonas aeruginosa virulence is combinatorial.</title>
        <authorList>
            <person name="Lee D.G."/>
            <person name="Urbach J.M."/>
            <person name="Wu G."/>
            <person name="Liberati N.T."/>
            <person name="Feinbaum R.L."/>
            <person name="Miyata S."/>
            <person name="Diggins L.T."/>
            <person name="He J."/>
            <person name="Saucier M."/>
            <person name="Deziel E."/>
            <person name="Friedman L."/>
            <person name="Li L."/>
            <person name="Grills G."/>
            <person name="Montgomery K."/>
            <person name="Kucherlapati R."/>
            <person name="Rahme L.G."/>
            <person name="Ausubel F.M."/>
        </authorList>
    </citation>
    <scope>NUCLEOTIDE SEQUENCE [LARGE SCALE GENOMIC DNA]</scope>
    <source>
        <strain evidence="1 2">UCBPP-PA14</strain>
    </source>
</reference>
<protein>
    <submittedName>
        <fullName evidence="1">Putative major tail protein V</fullName>
    </submittedName>
</protein>
<dbReference type="Gene3D" id="4.10.410.40">
    <property type="match status" value="1"/>
</dbReference>
<dbReference type="EMBL" id="CP000438">
    <property type="protein sequence ID" value="ABJ15598.1"/>
    <property type="molecule type" value="Genomic_DNA"/>
</dbReference>
<dbReference type="HOGENOM" id="CLU_099443_0_0_6"/>
<organism evidence="1 2">
    <name type="scientific">Pseudomonas aeruginosa (strain UCBPP-PA14)</name>
    <dbReference type="NCBI Taxonomy" id="208963"/>
    <lineage>
        <taxon>Bacteria</taxon>
        <taxon>Pseudomonadati</taxon>
        <taxon>Pseudomonadota</taxon>
        <taxon>Gammaproteobacteria</taxon>
        <taxon>Pseudomonadales</taxon>
        <taxon>Pseudomonadaceae</taxon>
        <taxon>Pseudomonas</taxon>
    </lineage>
</organism>
<dbReference type="SMR" id="A0A0H2ZKM6"/>
<gene>
    <name evidence="1" type="ordered locus">PA14_08210</name>
</gene>
<sequence>MSILTQGTQIYALVPPVSGTGAATVLEIEGVTSFNPGGNPADQIEDPCLSDTSRKYKKGLRTPGQATLGINADPRLASHVRLFQLSEKDGETSVKWAIGWSDGIDVKPTVSTEGDDFVLPPARTWFTFEGYVSDFPFDFASNTLVATQATIQRSGAGKWTPKSA</sequence>
<dbReference type="KEGG" id="pau:PA14_08210"/>
<name>A0A0H2ZKM6_PSEAB</name>
<dbReference type="AlphaFoldDB" id="A0A0H2ZKM6"/>
<proteinExistence type="predicted"/>
<dbReference type="RefSeq" id="WP_003113190.1">
    <property type="nucleotide sequence ID" value="NC_008463.1"/>
</dbReference>
<dbReference type="Proteomes" id="UP000000653">
    <property type="component" value="Chromosome"/>
</dbReference>
<dbReference type="Pfam" id="PF16460">
    <property type="entry name" value="Phage_TTP_11"/>
    <property type="match status" value="1"/>
</dbReference>
<evidence type="ECO:0000313" key="2">
    <source>
        <dbReference type="Proteomes" id="UP000000653"/>
    </source>
</evidence>
<accession>A0A0H2ZKM6</accession>
<evidence type="ECO:0000313" key="1">
    <source>
        <dbReference type="EMBL" id="ABJ15598.1"/>
    </source>
</evidence>
<dbReference type="InterPro" id="IPR032495">
    <property type="entry name" value="Phage_TTP_11"/>
</dbReference>
<dbReference type="BioCyc" id="PAER208963:G1G74-678-MONOMER"/>